<dbReference type="GO" id="GO:0102559">
    <property type="term" value="F:peptide chain release factor N(5)-glutamine methyltransferase activity"/>
    <property type="evidence" value="ECO:0007669"/>
    <property type="project" value="UniProtKB-EC"/>
</dbReference>
<feature type="binding site" evidence="5">
    <location>
        <begin position="183"/>
        <end position="186"/>
    </location>
    <ligand>
        <name>substrate</name>
    </ligand>
</feature>
<dbReference type="PROSITE" id="PS00092">
    <property type="entry name" value="N6_MTASE"/>
    <property type="match status" value="1"/>
</dbReference>
<dbReference type="Proteomes" id="UP000714380">
    <property type="component" value="Unassembled WGS sequence"/>
</dbReference>
<evidence type="ECO:0000256" key="1">
    <source>
        <dbReference type="ARBA" id="ARBA00022603"/>
    </source>
</evidence>
<dbReference type="CDD" id="cd02440">
    <property type="entry name" value="AdoMet_MTases"/>
    <property type="match status" value="1"/>
</dbReference>
<comment type="function">
    <text evidence="5">Methylates the class 1 translation termination release factors RF1/PrfA and RF2/PrfB on the glutamine residue of the universally conserved GGQ motif.</text>
</comment>
<dbReference type="InterPro" id="IPR007848">
    <property type="entry name" value="Small_mtfrase_dom"/>
</dbReference>
<feature type="domain" description="Methyltransferase small" evidence="6">
    <location>
        <begin position="106"/>
        <end position="192"/>
    </location>
</feature>
<accession>A0ABS7ZPG7</accession>
<comment type="similarity">
    <text evidence="5">Belongs to the protein N5-glutamine methyltransferase family. PrmC subfamily.</text>
</comment>
<comment type="caution">
    <text evidence="8">The sequence shown here is derived from an EMBL/GenBank/DDBJ whole genome shotgun (WGS) entry which is preliminary data.</text>
</comment>
<dbReference type="GO" id="GO:0032259">
    <property type="term" value="P:methylation"/>
    <property type="evidence" value="ECO:0007669"/>
    <property type="project" value="UniProtKB-KW"/>
</dbReference>
<dbReference type="Pfam" id="PF17827">
    <property type="entry name" value="PrmC_N"/>
    <property type="match status" value="1"/>
</dbReference>
<dbReference type="InterPro" id="IPR040758">
    <property type="entry name" value="PrmC_N"/>
</dbReference>
<dbReference type="Gene3D" id="1.10.8.10">
    <property type="entry name" value="DNA helicase RuvA subunit, C-terminal domain"/>
    <property type="match status" value="1"/>
</dbReference>
<sequence>MRIDAWLAQARQQLQPLSESARLDAELLLSSVLEKDRTWLYTWSDKDLSAEQQQQVNELLARRMRGEPVAYLIGERDFWSLNLQVHPSTLIPRADTETLIEWALELPLPANSRVVDLGTGTGAIALALASEQPGWQVSGVDFQPEAVTLAQTNALRNQLPRVTFCQSDWFSALSGTFDLIASNPPYIDEADEHLSQGDVRFEPRTALVADDHGLRDLALIIDQAPQYLNGDGWLLLEHGYDQADAVCRMLIQRGFVDVENRRDLGNNPRISGGRWPAQQLS</sequence>
<dbReference type="InterPro" id="IPR004556">
    <property type="entry name" value="HemK-like"/>
</dbReference>
<evidence type="ECO:0000256" key="5">
    <source>
        <dbReference type="HAMAP-Rule" id="MF_02126"/>
    </source>
</evidence>
<proteinExistence type="inferred from homology"/>
<organism evidence="8 9">
    <name type="scientific">Thalassolituus marinus</name>
    <dbReference type="NCBI Taxonomy" id="671053"/>
    <lineage>
        <taxon>Bacteria</taxon>
        <taxon>Pseudomonadati</taxon>
        <taxon>Pseudomonadota</taxon>
        <taxon>Gammaproteobacteria</taxon>
        <taxon>Oceanospirillales</taxon>
        <taxon>Oceanospirillaceae</taxon>
        <taxon>Thalassolituus</taxon>
    </lineage>
</organism>
<feature type="binding site" evidence="5">
    <location>
        <position position="183"/>
    </location>
    <ligand>
        <name>S-adenosyl-L-methionine</name>
        <dbReference type="ChEBI" id="CHEBI:59789"/>
    </ligand>
</feature>
<dbReference type="HAMAP" id="MF_02126">
    <property type="entry name" value="RF_methyltr_PrmC"/>
    <property type="match status" value="1"/>
</dbReference>
<evidence type="ECO:0000259" key="7">
    <source>
        <dbReference type="Pfam" id="PF17827"/>
    </source>
</evidence>
<protein>
    <recommendedName>
        <fullName evidence="5">Release factor glutamine methyltransferase</fullName>
        <shortName evidence="5">RF MTase</shortName>
        <ecNumber evidence="5">2.1.1.297</ecNumber>
    </recommendedName>
    <alternativeName>
        <fullName evidence="5">N5-glutamine methyltransferase PrmC</fullName>
    </alternativeName>
    <alternativeName>
        <fullName evidence="5">Protein-(glutamine-N5) MTase PrmC</fullName>
    </alternativeName>
    <alternativeName>
        <fullName evidence="5">Protein-glutamine N-methyltransferase PrmC</fullName>
    </alternativeName>
</protein>
<keyword evidence="9" id="KW-1185">Reference proteome</keyword>
<feature type="binding site" evidence="5">
    <location>
        <position position="169"/>
    </location>
    <ligand>
        <name>S-adenosyl-L-methionine</name>
        <dbReference type="ChEBI" id="CHEBI:59789"/>
    </ligand>
</feature>
<evidence type="ECO:0000256" key="4">
    <source>
        <dbReference type="ARBA" id="ARBA00048391"/>
    </source>
</evidence>
<dbReference type="Pfam" id="PF05175">
    <property type="entry name" value="MTS"/>
    <property type="match status" value="1"/>
</dbReference>
<dbReference type="PANTHER" id="PTHR18895">
    <property type="entry name" value="HEMK METHYLTRANSFERASE"/>
    <property type="match status" value="1"/>
</dbReference>
<keyword evidence="2 5" id="KW-0808">Transferase</keyword>
<name>A0ABS7ZPG7_9GAMM</name>
<dbReference type="EMBL" id="JAEDAH010000042">
    <property type="protein sequence ID" value="MCA6063591.1"/>
    <property type="molecule type" value="Genomic_DNA"/>
</dbReference>
<dbReference type="InterPro" id="IPR002052">
    <property type="entry name" value="DNA_methylase_N6_adenine_CS"/>
</dbReference>
<keyword evidence="3 5" id="KW-0949">S-adenosyl-L-methionine</keyword>
<dbReference type="InterPro" id="IPR019874">
    <property type="entry name" value="RF_methyltr_PrmC"/>
</dbReference>
<dbReference type="InterPro" id="IPR050320">
    <property type="entry name" value="N5-glutamine_MTase"/>
</dbReference>
<evidence type="ECO:0000256" key="2">
    <source>
        <dbReference type="ARBA" id="ARBA00022679"/>
    </source>
</evidence>
<dbReference type="PANTHER" id="PTHR18895:SF74">
    <property type="entry name" value="MTRF1L RELEASE FACTOR GLUTAMINE METHYLTRANSFERASE"/>
    <property type="match status" value="1"/>
</dbReference>
<dbReference type="NCBIfam" id="TIGR03534">
    <property type="entry name" value="RF_mod_PrmC"/>
    <property type="match status" value="1"/>
</dbReference>
<dbReference type="Gene3D" id="3.40.50.150">
    <property type="entry name" value="Vaccinia Virus protein VP39"/>
    <property type="match status" value="1"/>
</dbReference>
<reference evidence="8 9" key="1">
    <citation type="submission" date="2020-12" db="EMBL/GenBank/DDBJ databases">
        <title>Novel Thalassolituus-related marine hydrocarbonoclastic bacteria mediated algae-derived hydrocarbons mineralization in twilight zone of the northern South China Sea.</title>
        <authorList>
            <person name="Dong C."/>
        </authorList>
    </citation>
    <scope>NUCLEOTIDE SEQUENCE [LARGE SCALE GENOMIC DNA]</scope>
    <source>
        <strain evidence="8 9">IMCC1826</strain>
    </source>
</reference>
<feature type="domain" description="Release factor glutamine methyltransferase N-terminal" evidence="7">
    <location>
        <begin position="6"/>
        <end position="74"/>
    </location>
</feature>
<dbReference type="InterPro" id="IPR029063">
    <property type="entry name" value="SAM-dependent_MTases_sf"/>
</dbReference>
<evidence type="ECO:0000313" key="8">
    <source>
        <dbReference type="EMBL" id="MCA6063591.1"/>
    </source>
</evidence>
<evidence type="ECO:0000256" key="3">
    <source>
        <dbReference type="ARBA" id="ARBA00022691"/>
    </source>
</evidence>
<dbReference type="NCBIfam" id="TIGR00536">
    <property type="entry name" value="hemK_fam"/>
    <property type="match status" value="1"/>
</dbReference>
<feature type="binding site" evidence="5">
    <location>
        <begin position="118"/>
        <end position="122"/>
    </location>
    <ligand>
        <name>S-adenosyl-L-methionine</name>
        <dbReference type="ChEBI" id="CHEBI:59789"/>
    </ligand>
</feature>
<dbReference type="EC" id="2.1.1.297" evidence="5"/>
<gene>
    <name evidence="5 8" type="primary">prmC</name>
    <name evidence="8" type="ORF">I9W95_08215</name>
</gene>
<comment type="catalytic activity">
    <reaction evidence="4 5">
        <text>L-glutaminyl-[peptide chain release factor] + S-adenosyl-L-methionine = N(5)-methyl-L-glutaminyl-[peptide chain release factor] + S-adenosyl-L-homocysteine + H(+)</text>
        <dbReference type="Rhea" id="RHEA:42896"/>
        <dbReference type="Rhea" id="RHEA-COMP:10271"/>
        <dbReference type="Rhea" id="RHEA-COMP:10272"/>
        <dbReference type="ChEBI" id="CHEBI:15378"/>
        <dbReference type="ChEBI" id="CHEBI:30011"/>
        <dbReference type="ChEBI" id="CHEBI:57856"/>
        <dbReference type="ChEBI" id="CHEBI:59789"/>
        <dbReference type="ChEBI" id="CHEBI:61891"/>
        <dbReference type="EC" id="2.1.1.297"/>
    </reaction>
</comment>
<keyword evidence="1 5" id="KW-0489">Methyltransferase</keyword>
<feature type="binding site" evidence="5">
    <location>
        <position position="141"/>
    </location>
    <ligand>
        <name>S-adenosyl-L-methionine</name>
        <dbReference type="ChEBI" id="CHEBI:59789"/>
    </ligand>
</feature>
<dbReference type="SUPFAM" id="SSF53335">
    <property type="entry name" value="S-adenosyl-L-methionine-dependent methyltransferases"/>
    <property type="match status" value="1"/>
</dbReference>
<evidence type="ECO:0000259" key="6">
    <source>
        <dbReference type="Pfam" id="PF05175"/>
    </source>
</evidence>
<dbReference type="RefSeq" id="WP_225673740.1">
    <property type="nucleotide sequence ID" value="NZ_JAEDAH010000042.1"/>
</dbReference>
<evidence type="ECO:0000313" key="9">
    <source>
        <dbReference type="Proteomes" id="UP000714380"/>
    </source>
</evidence>